<dbReference type="GO" id="GO:0006400">
    <property type="term" value="P:tRNA modification"/>
    <property type="evidence" value="ECO:0007669"/>
    <property type="project" value="UniProtKB-UniRule"/>
</dbReference>
<dbReference type="NCBIfam" id="TIGR02432">
    <property type="entry name" value="lysidine_TilS_N"/>
    <property type="match status" value="1"/>
</dbReference>
<evidence type="ECO:0000256" key="3">
    <source>
        <dbReference type="ARBA" id="ARBA00022694"/>
    </source>
</evidence>
<evidence type="ECO:0000256" key="6">
    <source>
        <dbReference type="ARBA" id="ARBA00048539"/>
    </source>
</evidence>
<comment type="function">
    <text evidence="7">Ligates lysine onto the cytidine present at position 34 of the AUA codon-specific tRNA(Ile) that contains the anticodon CAU, in an ATP-dependent manner. Cytidine is converted to lysidine, thus changing the amino acid specificity of the tRNA from methionine to isoleucine.</text>
</comment>
<dbReference type="InterPro" id="IPR011063">
    <property type="entry name" value="TilS/TtcA_N"/>
</dbReference>
<name>A0A1G6AWY4_9GAMM</name>
<dbReference type="InterPro" id="IPR015262">
    <property type="entry name" value="tRNA_Ile_lys_synt_subst-bd"/>
</dbReference>
<evidence type="ECO:0000313" key="10">
    <source>
        <dbReference type="EMBL" id="SDB12834.1"/>
    </source>
</evidence>
<evidence type="ECO:0000256" key="5">
    <source>
        <dbReference type="ARBA" id="ARBA00022840"/>
    </source>
</evidence>
<keyword evidence="1 7" id="KW-0963">Cytoplasm</keyword>
<dbReference type="HAMAP" id="MF_01161">
    <property type="entry name" value="tRNA_Ile_lys_synt"/>
    <property type="match status" value="1"/>
</dbReference>
<accession>A0A1G6AWY4</accession>
<sequence>MDPLYRVFRQRLLALPRTPEQQIVVCLGGGADSQTVLDLTDQFRQEFPQYQYLAVHLDHAFHAKSEGWAAGLVADCERRQFPMICEPLTVQLGRRISKEAAGRDARYQRLAELGQPNAIFLLGHHRNDQMETFFLQLKRGAGPKGLAAMPMVSQREQQTWLRPLLDVSKAEIYRYAKQHQLFWIEDDTNYDTDIERNFFRHRIVPQLEERWSHFGNALLRSSQLCAETATLLDELLAQQVAPQINAQGHLATRWLVSHSEPLQRAALRFWLQEQQVATPSYAQLEQLRQQMLGTTNDARPKVRWGQVEVTRQVSADKERWLVLHEPT</sequence>
<keyword evidence="11" id="KW-1185">Reference proteome</keyword>
<dbReference type="EC" id="6.3.4.19" evidence="7"/>
<evidence type="ECO:0000256" key="7">
    <source>
        <dbReference type="HAMAP-Rule" id="MF_01161"/>
    </source>
</evidence>
<feature type="domain" description="tRNA(Ile)-lysidine/2-thiocytidine synthase N-terminal" evidence="8">
    <location>
        <begin position="22"/>
        <end position="202"/>
    </location>
</feature>
<organism evidence="10 11">
    <name type="scientific">Pseudidiomarina indica</name>
    <dbReference type="NCBI Taxonomy" id="1159017"/>
    <lineage>
        <taxon>Bacteria</taxon>
        <taxon>Pseudomonadati</taxon>
        <taxon>Pseudomonadota</taxon>
        <taxon>Gammaproteobacteria</taxon>
        <taxon>Alteromonadales</taxon>
        <taxon>Idiomarinaceae</taxon>
        <taxon>Pseudidiomarina</taxon>
    </lineage>
</organism>
<evidence type="ECO:0000259" key="9">
    <source>
        <dbReference type="Pfam" id="PF09179"/>
    </source>
</evidence>
<keyword evidence="4" id="KW-0547">Nucleotide-binding</keyword>
<comment type="similarity">
    <text evidence="7">Belongs to the tRNA(Ile)-lysidine synthase family.</text>
</comment>
<protein>
    <recommendedName>
        <fullName evidence="7">tRNA(Ile)-lysidine synthase</fullName>
        <ecNumber evidence="7">6.3.4.19</ecNumber>
    </recommendedName>
    <alternativeName>
        <fullName evidence="7">tRNA(Ile)-2-lysyl-cytidine synthase</fullName>
    </alternativeName>
    <alternativeName>
        <fullName evidence="7">tRNA(Ile)-lysidine synthetase</fullName>
    </alternativeName>
</protein>
<dbReference type="GO" id="GO:0032267">
    <property type="term" value="F:tRNA(Ile)-lysidine synthase activity"/>
    <property type="evidence" value="ECO:0007669"/>
    <property type="project" value="UniProtKB-EC"/>
</dbReference>
<dbReference type="GO" id="GO:0005524">
    <property type="term" value="F:ATP binding"/>
    <property type="evidence" value="ECO:0007669"/>
    <property type="project" value="UniProtKB-KW"/>
</dbReference>
<reference evidence="11" key="1">
    <citation type="submission" date="2016-10" db="EMBL/GenBank/DDBJ databases">
        <authorList>
            <person name="Varghese N."/>
            <person name="Submissions S."/>
        </authorList>
    </citation>
    <scope>NUCLEOTIDE SEQUENCE [LARGE SCALE GENOMIC DNA]</scope>
    <source>
        <strain evidence="11">CGMCC 1.10824</strain>
    </source>
</reference>
<comment type="caution">
    <text evidence="7">Lacks conserved residue(s) required for the propagation of feature annotation.</text>
</comment>
<dbReference type="Gene3D" id="1.20.59.20">
    <property type="match status" value="1"/>
</dbReference>
<dbReference type="STRING" id="1159017.SAMN02927930_00515"/>
<dbReference type="InterPro" id="IPR014729">
    <property type="entry name" value="Rossmann-like_a/b/a_fold"/>
</dbReference>
<dbReference type="GO" id="GO:0005737">
    <property type="term" value="C:cytoplasm"/>
    <property type="evidence" value="ECO:0007669"/>
    <property type="project" value="UniProtKB-SubCell"/>
</dbReference>
<evidence type="ECO:0000313" key="11">
    <source>
        <dbReference type="Proteomes" id="UP000199626"/>
    </source>
</evidence>
<gene>
    <name evidence="7" type="primary">tilS</name>
    <name evidence="10" type="ORF">SAMN02927930_00515</name>
</gene>
<evidence type="ECO:0000256" key="2">
    <source>
        <dbReference type="ARBA" id="ARBA00022598"/>
    </source>
</evidence>
<feature type="domain" description="tRNA(Ile)-lysidine synthase substrate-binding" evidence="9">
    <location>
        <begin position="255"/>
        <end position="311"/>
    </location>
</feature>
<dbReference type="Gene3D" id="3.40.50.620">
    <property type="entry name" value="HUPs"/>
    <property type="match status" value="1"/>
</dbReference>
<dbReference type="EMBL" id="FMXN01000002">
    <property type="protein sequence ID" value="SDB12834.1"/>
    <property type="molecule type" value="Genomic_DNA"/>
</dbReference>
<dbReference type="InterPro" id="IPR012094">
    <property type="entry name" value="tRNA_Ile_lys_synt"/>
</dbReference>
<dbReference type="CDD" id="cd01992">
    <property type="entry name" value="TilS_N"/>
    <property type="match status" value="1"/>
</dbReference>
<evidence type="ECO:0000256" key="4">
    <source>
        <dbReference type="ARBA" id="ARBA00022741"/>
    </source>
</evidence>
<evidence type="ECO:0000256" key="1">
    <source>
        <dbReference type="ARBA" id="ARBA00022490"/>
    </source>
</evidence>
<keyword evidence="5" id="KW-0067">ATP-binding</keyword>
<dbReference type="InterPro" id="IPR012795">
    <property type="entry name" value="tRNA_Ile_lys_synt_N"/>
</dbReference>
<comment type="subcellular location">
    <subcellularLocation>
        <location evidence="7">Cytoplasm</location>
    </subcellularLocation>
</comment>
<proteinExistence type="inferred from homology"/>
<dbReference type="Proteomes" id="UP000199626">
    <property type="component" value="Unassembled WGS sequence"/>
</dbReference>
<dbReference type="PANTHER" id="PTHR43033:SF1">
    <property type="entry name" value="TRNA(ILE)-LYSIDINE SYNTHASE-RELATED"/>
    <property type="match status" value="1"/>
</dbReference>
<comment type="catalytic activity">
    <reaction evidence="6 7">
        <text>cytidine(34) in tRNA(Ile2) + L-lysine + ATP = lysidine(34) in tRNA(Ile2) + AMP + diphosphate + H(+)</text>
        <dbReference type="Rhea" id="RHEA:43744"/>
        <dbReference type="Rhea" id="RHEA-COMP:10625"/>
        <dbReference type="Rhea" id="RHEA-COMP:10670"/>
        <dbReference type="ChEBI" id="CHEBI:15378"/>
        <dbReference type="ChEBI" id="CHEBI:30616"/>
        <dbReference type="ChEBI" id="CHEBI:32551"/>
        <dbReference type="ChEBI" id="CHEBI:33019"/>
        <dbReference type="ChEBI" id="CHEBI:82748"/>
        <dbReference type="ChEBI" id="CHEBI:83665"/>
        <dbReference type="ChEBI" id="CHEBI:456215"/>
        <dbReference type="EC" id="6.3.4.19"/>
    </reaction>
</comment>
<keyword evidence="2 7" id="KW-0436">Ligase</keyword>
<dbReference type="SUPFAM" id="SSF52402">
    <property type="entry name" value="Adenine nucleotide alpha hydrolases-like"/>
    <property type="match status" value="1"/>
</dbReference>
<keyword evidence="3 7" id="KW-0819">tRNA processing</keyword>
<dbReference type="Pfam" id="PF01171">
    <property type="entry name" value="ATP_bind_3"/>
    <property type="match status" value="1"/>
</dbReference>
<evidence type="ECO:0000259" key="8">
    <source>
        <dbReference type="Pfam" id="PF01171"/>
    </source>
</evidence>
<dbReference type="Pfam" id="PF09179">
    <property type="entry name" value="TilS"/>
    <property type="match status" value="1"/>
</dbReference>
<dbReference type="AlphaFoldDB" id="A0A1G6AWY4"/>
<dbReference type="RefSeq" id="WP_233340089.1">
    <property type="nucleotide sequence ID" value="NZ_FMXN01000002.1"/>
</dbReference>
<dbReference type="PANTHER" id="PTHR43033">
    <property type="entry name" value="TRNA(ILE)-LYSIDINE SYNTHASE-RELATED"/>
    <property type="match status" value="1"/>
</dbReference>
<dbReference type="SUPFAM" id="SSF82829">
    <property type="entry name" value="MesJ substrate recognition domain-like"/>
    <property type="match status" value="1"/>
</dbReference>